<sequence>MIAVKDYDGECFLGPEVVREAALRNARFAGDLANTGGREAALVKRRDTGCDDFFFEGRSCHGQTIQLDDAKPAPSTCRQAQNSVADSTSRALTARTRISPGCSAGGVAVSAVWSLITRCPPGR</sequence>
<evidence type="ECO:0000313" key="2">
    <source>
        <dbReference type="Proteomes" id="UP000551353"/>
    </source>
</evidence>
<evidence type="ECO:0000313" key="1">
    <source>
        <dbReference type="EMBL" id="MBB4226932.1"/>
    </source>
</evidence>
<organism evidence="1 2">
    <name type="scientific">Rhizobium mongolense</name>
    <dbReference type="NCBI Taxonomy" id="57676"/>
    <lineage>
        <taxon>Bacteria</taxon>
        <taxon>Pseudomonadati</taxon>
        <taxon>Pseudomonadota</taxon>
        <taxon>Alphaproteobacteria</taxon>
        <taxon>Hyphomicrobiales</taxon>
        <taxon>Rhizobiaceae</taxon>
        <taxon>Rhizobium/Agrobacterium group</taxon>
        <taxon>Rhizobium</taxon>
    </lineage>
</organism>
<keyword evidence="2" id="KW-1185">Reference proteome</keyword>
<name>A0ABR6IGD6_9HYPH</name>
<gene>
    <name evidence="1" type="ORF">GGD56_000752</name>
</gene>
<proteinExistence type="predicted"/>
<reference evidence="1 2" key="1">
    <citation type="submission" date="2020-08" db="EMBL/GenBank/DDBJ databases">
        <title>Genomic Encyclopedia of Type Strains, Phase IV (KMG-V): Genome sequencing to study the core and pangenomes of soil and plant-associated prokaryotes.</title>
        <authorList>
            <person name="Whitman W."/>
        </authorList>
    </citation>
    <scope>NUCLEOTIDE SEQUENCE [LARGE SCALE GENOMIC DNA]</scope>
    <source>
        <strain evidence="1 2">SEMIA 4087</strain>
    </source>
</reference>
<protein>
    <submittedName>
        <fullName evidence="1">Uncharacterized protein</fullName>
    </submittedName>
</protein>
<dbReference type="Proteomes" id="UP000551353">
    <property type="component" value="Unassembled WGS sequence"/>
</dbReference>
<comment type="caution">
    <text evidence="1">The sequence shown here is derived from an EMBL/GenBank/DDBJ whole genome shotgun (WGS) entry which is preliminary data.</text>
</comment>
<dbReference type="EMBL" id="JACIFX010000001">
    <property type="protein sequence ID" value="MBB4226932.1"/>
    <property type="molecule type" value="Genomic_DNA"/>
</dbReference>
<accession>A0ABR6IGD6</accession>